<reference evidence="10 11" key="1">
    <citation type="submission" date="2019-02" db="EMBL/GenBank/DDBJ databases">
        <title>Genome sequencing of the rare red list fungi Antrodiella citrinella (Flaviporus citrinellus).</title>
        <authorList>
            <person name="Buettner E."/>
            <person name="Kellner H."/>
        </authorList>
    </citation>
    <scope>NUCLEOTIDE SEQUENCE [LARGE SCALE GENOMIC DNA]</scope>
    <source>
        <strain evidence="10 11">DSM 108506</strain>
    </source>
</reference>
<comment type="similarity">
    <text evidence="2 9">Belongs to the nucleoporin Nup85 family.</text>
</comment>
<comment type="function">
    <text evidence="9">Functions as a component of the nuclear pore complex (NPC).</text>
</comment>
<dbReference type="PANTHER" id="PTHR13373">
    <property type="entry name" value="FROUNT PROTEIN-RELATED"/>
    <property type="match status" value="1"/>
</dbReference>
<evidence type="ECO:0000256" key="2">
    <source>
        <dbReference type="ARBA" id="ARBA00005573"/>
    </source>
</evidence>
<dbReference type="GO" id="GO:0017056">
    <property type="term" value="F:structural constituent of nuclear pore"/>
    <property type="evidence" value="ECO:0007669"/>
    <property type="project" value="TreeGrafter"/>
</dbReference>
<gene>
    <name evidence="10" type="ORF">EUX98_g7094</name>
</gene>
<dbReference type="GO" id="GO:0031080">
    <property type="term" value="C:nuclear pore outer ring"/>
    <property type="evidence" value="ECO:0007669"/>
    <property type="project" value="TreeGrafter"/>
</dbReference>
<keyword evidence="9" id="KW-0472">Membrane</keyword>
<keyword evidence="6 9" id="KW-0811">Translocation</keyword>
<sequence>MSWKKAPHHMKAGSSKRQPVYFAGEYLAPDAERRTFLSDTSVIFNVVQNLVKTARSKEIVLFDNGETLGALRKLAQDYVNFCKECWIFAAETTSKELLQFHEDHYRQLHTCLSLFTVLYVPEPGMEGAPVGEELLDWLNTHFIEPSTDEGKHLATLDRPWEDDTFWPYLTRATLRGLSKACAFFLETLSQHRSTYLQGISRALIPLLTNHPRLNQFSAERDFAIASRRWRDRIKTLRFELDRVPEDVRDDGFQNWWEQLSDVVGILEGRSEVVKRVCVELGGDWKEVCVAWSMFVDPRLRRQDLPDVVVEILDEVPPDPTNQEDVIHASLFLGKPVQALRDAAHMDIWLSAHLADMMEALELIEPTPTDDSDLSLRNYYVIQFAEYLHSDLNCWRHTVDYLCTCGEIGKKMADEILIRVPLRLQSPKDSDAATQESARIRAGDLAGMLKEVNASCFDHGREEVRRMVCKIAAQTFLREKEYGLALSYCASAEDWPGLGRIVDRVLEEYITQGPSNFARSVANVAPSLHALQAQSQGRNGVFIYRLIFAVRFAEYHQRKSNKEYLSAAGDIVVMLKEEVAPRSWWAVVLTDTTDLLRNNEIMPFTTAEAVLLLHKLEEILSRSSHGAGKDYLSILIQCSKNGGEKLALQKLQDVRLALAKYYARCAVMNVGGKTTVSGMLNM</sequence>
<evidence type="ECO:0000256" key="3">
    <source>
        <dbReference type="ARBA" id="ARBA00022448"/>
    </source>
</evidence>
<proteinExistence type="inferred from homology"/>
<protein>
    <recommendedName>
        <fullName evidence="9">Nuclear pore complex protein Nup85</fullName>
    </recommendedName>
</protein>
<evidence type="ECO:0000256" key="7">
    <source>
        <dbReference type="ARBA" id="ARBA00023132"/>
    </source>
</evidence>
<organism evidence="10 11">
    <name type="scientific">Antrodiella citrinella</name>
    <dbReference type="NCBI Taxonomy" id="2447956"/>
    <lineage>
        <taxon>Eukaryota</taxon>
        <taxon>Fungi</taxon>
        <taxon>Dikarya</taxon>
        <taxon>Basidiomycota</taxon>
        <taxon>Agaricomycotina</taxon>
        <taxon>Agaricomycetes</taxon>
        <taxon>Polyporales</taxon>
        <taxon>Steccherinaceae</taxon>
        <taxon>Antrodiella</taxon>
    </lineage>
</organism>
<keyword evidence="11" id="KW-1185">Reference proteome</keyword>
<evidence type="ECO:0000256" key="9">
    <source>
        <dbReference type="RuleBase" id="RU365073"/>
    </source>
</evidence>
<name>A0A4S4MMP0_9APHY</name>
<keyword evidence="7 9" id="KW-0906">Nuclear pore complex</keyword>
<dbReference type="EMBL" id="SGPM01000281">
    <property type="protein sequence ID" value="THH27089.1"/>
    <property type="molecule type" value="Genomic_DNA"/>
</dbReference>
<evidence type="ECO:0000256" key="8">
    <source>
        <dbReference type="ARBA" id="ARBA00023242"/>
    </source>
</evidence>
<evidence type="ECO:0000313" key="10">
    <source>
        <dbReference type="EMBL" id="THH27089.1"/>
    </source>
</evidence>
<dbReference type="GO" id="GO:0006406">
    <property type="term" value="P:mRNA export from nucleus"/>
    <property type="evidence" value="ECO:0007669"/>
    <property type="project" value="TreeGrafter"/>
</dbReference>
<dbReference type="GO" id="GO:0006606">
    <property type="term" value="P:protein import into nucleus"/>
    <property type="evidence" value="ECO:0007669"/>
    <property type="project" value="TreeGrafter"/>
</dbReference>
<dbReference type="Pfam" id="PF07575">
    <property type="entry name" value="Nucleopor_Nup85"/>
    <property type="match status" value="2"/>
</dbReference>
<dbReference type="InterPro" id="IPR011502">
    <property type="entry name" value="Nucleoporin_Nup85"/>
</dbReference>
<evidence type="ECO:0000313" key="11">
    <source>
        <dbReference type="Proteomes" id="UP000308730"/>
    </source>
</evidence>
<keyword evidence="3 9" id="KW-0813">Transport</keyword>
<dbReference type="AlphaFoldDB" id="A0A4S4MMP0"/>
<comment type="subunit">
    <text evidence="9">Component of the nuclear pore complex (NPC).</text>
</comment>
<keyword evidence="5 9" id="KW-0653">Protein transport</keyword>
<keyword evidence="4 9" id="KW-0509">mRNA transport</keyword>
<keyword evidence="8 9" id="KW-0539">Nucleus</keyword>
<accession>A0A4S4MMP0</accession>
<dbReference type="GO" id="GO:0031965">
    <property type="term" value="C:nuclear membrane"/>
    <property type="evidence" value="ECO:0007669"/>
    <property type="project" value="UniProtKB-UniRule"/>
</dbReference>
<comment type="caution">
    <text evidence="10">The sequence shown here is derived from an EMBL/GenBank/DDBJ whole genome shotgun (WGS) entry which is preliminary data.</text>
</comment>
<dbReference type="PANTHER" id="PTHR13373:SF21">
    <property type="entry name" value="NUCLEAR PORE COMPLEX PROTEIN NUP85"/>
    <property type="match status" value="1"/>
</dbReference>
<evidence type="ECO:0000256" key="4">
    <source>
        <dbReference type="ARBA" id="ARBA00022816"/>
    </source>
</evidence>
<evidence type="ECO:0000256" key="5">
    <source>
        <dbReference type="ARBA" id="ARBA00022927"/>
    </source>
</evidence>
<dbReference type="Proteomes" id="UP000308730">
    <property type="component" value="Unassembled WGS sequence"/>
</dbReference>
<evidence type="ECO:0000256" key="1">
    <source>
        <dbReference type="ARBA" id="ARBA00004567"/>
    </source>
</evidence>
<dbReference type="OrthoDB" id="17644at2759"/>
<evidence type="ECO:0000256" key="6">
    <source>
        <dbReference type="ARBA" id="ARBA00023010"/>
    </source>
</evidence>
<comment type="subcellular location">
    <subcellularLocation>
        <location evidence="1 9">Nucleus</location>
        <location evidence="1 9">Nuclear pore complex</location>
    </subcellularLocation>
</comment>
<dbReference type="GO" id="GO:0045893">
    <property type="term" value="P:positive regulation of DNA-templated transcription"/>
    <property type="evidence" value="ECO:0007669"/>
    <property type="project" value="TreeGrafter"/>
</dbReference>